<feature type="region of interest" description="Disordered" evidence="4">
    <location>
        <begin position="529"/>
        <end position="577"/>
    </location>
</feature>
<evidence type="ECO:0008006" key="9">
    <source>
        <dbReference type="Google" id="ProtNLM"/>
    </source>
</evidence>
<dbReference type="HOGENOM" id="CLU_000315_17_3_1"/>
<feature type="domain" description="Helicase C-terminal" evidence="6">
    <location>
        <begin position="674"/>
        <end position="847"/>
    </location>
</feature>
<evidence type="ECO:0000256" key="3">
    <source>
        <dbReference type="ARBA" id="ARBA00022840"/>
    </source>
</evidence>
<dbReference type="InterPro" id="IPR049730">
    <property type="entry name" value="SNF2/RAD54-like_C"/>
</dbReference>
<sequence length="938" mass="104358">MSTPSSSSRSTPFFMARSEGVSTVPSSPPPPSSIADLDDDMTFEFEAQEETTEQEDSHAAKLKVLIEKASLYASMLKEMMDKAKTDAAEITRRNEAALPINSTTDKPRVGQKRQRAVEKKDTSRLKRAKLDSSPAASDDDEDAEYEIDDEVKVEDDEEPKFRQPTLITGAQLKDYQLEGVAWMIGLYENGISGILADEMGLGKTLQTIAFTAYLKERITAPVLIVVPLSVLHNWVEEYTKFAPQIPICMYHGTPAERADLRKNVLVVPGDDDVVTRVAPNKKKAQAKGKGGGKGTGKAKKTTKGKGNTRKAGKGKATGRRPKRGEDDEDDENEDEDEDEPVETTPSSSETFTHPHLKSPFPVTITTPEILIRDAATLSKYNWGYIVVDEGHRLKNFECRLMRELRRFGGDRLVLSGTPLQNNLAELWSLLNFVLPEVFSDLDLFQEWFNLPQTQSPSTQTSTIISSLHAILKPFLLRRLKADVELGLPPKKEYVLYAPLSEQQREVYDGIVEGGLRGLLVKGVMNKAGGDGKEVQDKKDEDEKVGGDVDGPRRLRSGGGKGGGKTKGKKGGKEKERKVYDVDGDDDEYFARLEAGEFESSGKGKGKEKTVEEVGKDWHYRSALKQVNNLRLQNTIMQLRKACSHPFLFDWPTDRRTGEQVINKELVNASGKMMVLERLLDELFRRGHKVLIFSQFTTMLDIIEDWATEFKGWNLCRIDGSTAPLDRREEMRRFQDGGDAPDAPRLFLLSTRAGGLGINLTAADTVIFYDQDWNPQMDIQAQDRAHRIGQTKPVLIFRLVSKHTVETKIMQKAKEKRQLEALVIAKGKYKNPAVAASRNRPETMAEMAANLLKLEGEKIEVVPGTDAGKASVISDEDLEMLLDRSPEVFKDRGKGWTSAKEDKVAMEDAGDGKAKFAVFEGAVDQGNDALARMLGEDVE</sequence>
<dbReference type="InterPro" id="IPR014001">
    <property type="entry name" value="Helicase_ATP-bd"/>
</dbReference>
<evidence type="ECO:0000259" key="5">
    <source>
        <dbReference type="PROSITE" id="PS51192"/>
    </source>
</evidence>
<dbReference type="Gene3D" id="3.40.50.300">
    <property type="entry name" value="P-loop containing nucleotide triphosphate hydrolases"/>
    <property type="match status" value="2"/>
</dbReference>
<keyword evidence="2" id="KW-0378">Hydrolase</keyword>
<feature type="compositionally biased region" description="Basic residues" evidence="4">
    <location>
        <begin position="296"/>
        <end position="322"/>
    </location>
</feature>
<name>A0A067PQB3_9AGAM</name>
<dbReference type="AlphaFoldDB" id="A0A067PQB3"/>
<dbReference type="Pfam" id="PF00271">
    <property type="entry name" value="Helicase_C"/>
    <property type="match status" value="1"/>
</dbReference>
<evidence type="ECO:0000313" key="7">
    <source>
        <dbReference type="EMBL" id="KDQ52516.1"/>
    </source>
</evidence>
<feature type="compositionally biased region" description="Acidic residues" evidence="4">
    <location>
        <begin position="326"/>
        <end position="341"/>
    </location>
</feature>
<dbReference type="PROSITE" id="PS51194">
    <property type="entry name" value="HELICASE_CTER"/>
    <property type="match status" value="1"/>
</dbReference>
<evidence type="ECO:0000256" key="2">
    <source>
        <dbReference type="ARBA" id="ARBA00022801"/>
    </source>
</evidence>
<feature type="compositionally biased region" description="Basic and acidic residues" evidence="4">
    <location>
        <begin position="115"/>
        <end position="130"/>
    </location>
</feature>
<gene>
    <name evidence="7" type="ORF">JAAARDRAFT_184081</name>
</gene>
<feature type="region of interest" description="Disordered" evidence="4">
    <location>
        <begin position="276"/>
        <end position="359"/>
    </location>
</feature>
<dbReference type="SMART" id="SM00487">
    <property type="entry name" value="DEXDc"/>
    <property type="match status" value="1"/>
</dbReference>
<dbReference type="InParanoid" id="A0A067PQB3"/>
<dbReference type="Pfam" id="PF00176">
    <property type="entry name" value="SNF2-rel_dom"/>
    <property type="match status" value="1"/>
</dbReference>
<dbReference type="Proteomes" id="UP000027265">
    <property type="component" value="Unassembled WGS sequence"/>
</dbReference>
<evidence type="ECO:0000259" key="6">
    <source>
        <dbReference type="PROSITE" id="PS51194"/>
    </source>
</evidence>
<dbReference type="OrthoDB" id="5857104at2759"/>
<feature type="region of interest" description="Disordered" evidence="4">
    <location>
        <begin position="1"/>
        <end position="34"/>
    </location>
</feature>
<keyword evidence="8" id="KW-1185">Reference proteome</keyword>
<evidence type="ECO:0000256" key="1">
    <source>
        <dbReference type="ARBA" id="ARBA00022741"/>
    </source>
</evidence>
<dbReference type="InterPro" id="IPR038718">
    <property type="entry name" value="SNF2-like_sf"/>
</dbReference>
<reference evidence="8" key="1">
    <citation type="journal article" date="2014" name="Proc. Natl. Acad. Sci. U.S.A.">
        <title>Extensive sampling of basidiomycete genomes demonstrates inadequacy of the white-rot/brown-rot paradigm for wood decay fungi.</title>
        <authorList>
            <person name="Riley R."/>
            <person name="Salamov A.A."/>
            <person name="Brown D.W."/>
            <person name="Nagy L.G."/>
            <person name="Floudas D."/>
            <person name="Held B.W."/>
            <person name="Levasseur A."/>
            <person name="Lombard V."/>
            <person name="Morin E."/>
            <person name="Otillar R."/>
            <person name="Lindquist E.A."/>
            <person name="Sun H."/>
            <person name="LaButti K.M."/>
            <person name="Schmutz J."/>
            <person name="Jabbour D."/>
            <person name="Luo H."/>
            <person name="Baker S.E."/>
            <person name="Pisabarro A.G."/>
            <person name="Walton J.D."/>
            <person name="Blanchette R.A."/>
            <person name="Henrissat B."/>
            <person name="Martin F."/>
            <person name="Cullen D."/>
            <person name="Hibbett D.S."/>
            <person name="Grigoriev I.V."/>
        </authorList>
    </citation>
    <scope>NUCLEOTIDE SEQUENCE [LARGE SCALE GENOMIC DNA]</scope>
    <source>
        <strain evidence="8">MUCL 33604</strain>
    </source>
</reference>
<feature type="region of interest" description="Disordered" evidence="4">
    <location>
        <begin position="90"/>
        <end position="144"/>
    </location>
</feature>
<feature type="compositionally biased region" description="Basic and acidic residues" evidence="4">
    <location>
        <begin position="529"/>
        <end position="552"/>
    </location>
</feature>
<dbReference type="EMBL" id="KL197739">
    <property type="protein sequence ID" value="KDQ52516.1"/>
    <property type="molecule type" value="Genomic_DNA"/>
</dbReference>
<dbReference type="InterPro" id="IPR001650">
    <property type="entry name" value="Helicase_C-like"/>
</dbReference>
<dbReference type="InterPro" id="IPR000330">
    <property type="entry name" value="SNF2_N"/>
</dbReference>
<accession>A0A067PQB3</accession>
<dbReference type="SMART" id="SM00490">
    <property type="entry name" value="HELICc"/>
    <property type="match status" value="1"/>
</dbReference>
<dbReference type="InterPro" id="IPR027417">
    <property type="entry name" value="P-loop_NTPase"/>
</dbReference>
<dbReference type="PANTHER" id="PTHR10799">
    <property type="entry name" value="SNF2/RAD54 HELICASE FAMILY"/>
    <property type="match status" value="1"/>
</dbReference>
<evidence type="ECO:0000313" key="8">
    <source>
        <dbReference type="Proteomes" id="UP000027265"/>
    </source>
</evidence>
<feature type="compositionally biased region" description="Low complexity" evidence="4">
    <location>
        <begin position="1"/>
        <end position="12"/>
    </location>
</feature>
<proteinExistence type="predicted"/>
<keyword evidence="3" id="KW-0067">ATP-binding</keyword>
<dbReference type="GO" id="GO:0016787">
    <property type="term" value="F:hydrolase activity"/>
    <property type="evidence" value="ECO:0007669"/>
    <property type="project" value="UniProtKB-KW"/>
</dbReference>
<feature type="domain" description="Helicase ATP-binding" evidence="5">
    <location>
        <begin position="184"/>
        <end position="436"/>
    </location>
</feature>
<dbReference type="STRING" id="933084.A0A067PQB3"/>
<dbReference type="Gene3D" id="3.40.50.10810">
    <property type="entry name" value="Tandem AAA-ATPase domain"/>
    <property type="match status" value="2"/>
</dbReference>
<dbReference type="CDD" id="cd18793">
    <property type="entry name" value="SF2_C_SNF"/>
    <property type="match status" value="1"/>
</dbReference>
<keyword evidence="1" id="KW-0547">Nucleotide-binding</keyword>
<evidence type="ECO:0000256" key="4">
    <source>
        <dbReference type="SAM" id="MobiDB-lite"/>
    </source>
</evidence>
<dbReference type="SUPFAM" id="SSF52540">
    <property type="entry name" value="P-loop containing nucleoside triphosphate hydrolases"/>
    <property type="match status" value="2"/>
</dbReference>
<dbReference type="GO" id="GO:0005524">
    <property type="term" value="F:ATP binding"/>
    <property type="evidence" value="ECO:0007669"/>
    <property type="project" value="InterPro"/>
</dbReference>
<protein>
    <recommendedName>
        <fullName evidence="9">Helicase ATP-binding domain-containing protein</fullName>
    </recommendedName>
</protein>
<dbReference type="PROSITE" id="PS51192">
    <property type="entry name" value="HELICASE_ATP_BIND_1"/>
    <property type="match status" value="1"/>
</dbReference>
<organism evidence="7 8">
    <name type="scientific">Jaapia argillacea MUCL 33604</name>
    <dbReference type="NCBI Taxonomy" id="933084"/>
    <lineage>
        <taxon>Eukaryota</taxon>
        <taxon>Fungi</taxon>
        <taxon>Dikarya</taxon>
        <taxon>Basidiomycota</taxon>
        <taxon>Agaricomycotina</taxon>
        <taxon>Agaricomycetes</taxon>
        <taxon>Agaricomycetidae</taxon>
        <taxon>Jaapiales</taxon>
        <taxon>Jaapiaceae</taxon>
        <taxon>Jaapia</taxon>
    </lineage>
</organism>